<feature type="transmembrane region" description="Helical" evidence="5">
    <location>
        <begin position="7"/>
        <end position="24"/>
    </location>
</feature>
<evidence type="ECO:0000256" key="2">
    <source>
        <dbReference type="ARBA" id="ARBA00022692"/>
    </source>
</evidence>
<evidence type="ECO:0000256" key="5">
    <source>
        <dbReference type="SAM" id="Phobius"/>
    </source>
</evidence>
<dbReference type="Pfam" id="PF07584">
    <property type="entry name" value="BatA"/>
    <property type="match status" value="1"/>
</dbReference>
<dbReference type="Gene3D" id="3.40.50.410">
    <property type="entry name" value="von Willebrand factor, type A domain"/>
    <property type="match status" value="1"/>
</dbReference>
<protein>
    <submittedName>
        <fullName evidence="7">VWA domain-containing protein</fullName>
    </submittedName>
</protein>
<feature type="domain" description="VWFA" evidence="6">
    <location>
        <begin position="116"/>
        <end position="310"/>
    </location>
</feature>
<evidence type="ECO:0000256" key="1">
    <source>
        <dbReference type="ARBA" id="ARBA00022475"/>
    </source>
</evidence>
<dbReference type="InterPro" id="IPR033881">
    <property type="entry name" value="vWA_BatA_type"/>
</dbReference>
<dbReference type="AlphaFoldDB" id="A0A7K3WVR5"/>
<dbReference type="SUPFAM" id="SSF53300">
    <property type="entry name" value="vWA-like"/>
    <property type="match status" value="1"/>
</dbReference>
<organism evidence="7 8">
    <name type="scientific">Cryomorpha ignava</name>
    <dbReference type="NCBI Taxonomy" id="101383"/>
    <lineage>
        <taxon>Bacteria</taxon>
        <taxon>Pseudomonadati</taxon>
        <taxon>Bacteroidota</taxon>
        <taxon>Flavobacteriia</taxon>
        <taxon>Flavobacteriales</taxon>
        <taxon>Cryomorphaceae</taxon>
        <taxon>Cryomorpha</taxon>
    </lineage>
</organism>
<dbReference type="RefSeq" id="WP_163287087.1">
    <property type="nucleotide sequence ID" value="NZ_JAAGVY010000065.1"/>
</dbReference>
<dbReference type="PROSITE" id="PS50234">
    <property type="entry name" value="VWFA"/>
    <property type="match status" value="1"/>
</dbReference>
<keyword evidence="4 5" id="KW-0472">Membrane</keyword>
<evidence type="ECO:0000256" key="3">
    <source>
        <dbReference type="ARBA" id="ARBA00022989"/>
    </source>
</evidence>
<feature type="transmembrane region" description="Helical" evidence="5">
    <location>
        <begin position="36"/>
        <end position="53"/>
    </location>
</feature>
<keyword evidence="2 5" id="KW-0812">Transmembrane</keyword>
<evidence type="ECO:0000256" key="4">
    <source>
        <dbReference type="ARBA" id="ARBA00023136"/>
    </source>
</evidence>
<dbReference type="EMBL" id="JAAGVY010000065">
    <property type="protein sequence ID" value="NEN25638.1"/>
    <property type="molecule type" value="Genomic_DNA"/>
</dbReference>
<sequence>MRKQQKIALVFAILGSIVAAALWYWLKDQYKFQDAWIFWFLLLIPVLGLYEWLSAGRRHPKINLSTYDQLSKTNWNNTLVRLPFLLRSAGIALLIIALARPQSELSWQDVTTEGIDIVITMDISVSMLARDFEPDRLESSKEVAEDFIKERPNDRIGLVVYEGESFTQCPLTTDHKVLIDLLKQINPGMVEGGTAIGMGLANSVNRLRESEAKSKVVILLTDGDNNAGSIAPVTAAEIAREYGVRVYTIGVGSRGKALSPVGIYPDGRYRFEYTDVNINDESLKEIAEMTGGRYFRATDGAALANIYQEIDRLEKTKINVTEHSRHAEEFFWFAVFGAGLLLGEFFFRSLILQTLP</sequence>
<gene>
    <name evidence="7" type="ORF">G3O08_19270</name>
</gene>
<comment type="caution">
    <text evidence="7">The sequence shown here is derived from an EMBL/GenBank/DDBJ whole genome shotgun (WGS) entry which is preliminary data.</text>
</comment>
<dbReference type="Pfam" id="PF00092">
    <property type="entry name" value="VWA"/>
    <property type="match status" value="1"/>
</dbReference>
<accession>A0A7K3WVR5</accession>
<dbReference type="SMART" id="SM00327">
    <property type="entry name" value="VWA"/>
    <property type="match status" value="1"/>
</dbReference>
<dbReference type="InterPro" id="IPR050768">
    <property type="entry name" value="UPF0353/GerABKA_families"/>
</dbReference>
<name>A0A7K3WVR5_9FLAO</name>
<dbReference type="Proteomes" id="UP000486602">
    <property type="component" value="Unassembled WGS sequence"/>
</dbReference>
<dbReference type="PANTHER" id="PTHR22550">
    <property type="entry name" value="SPORE GERMINATION PROTEIN"/>
    <property type="match status" value="1"/>
</dbReference>
<keyword evidence="3 5" id="KW-1133">Transmembrane helix</keyword>
<evidence type="ECO:0000313" key="7">
    <source>
        <dbReference type="EMBL" id="NEN25638.1"/>
    </source>
</evidence>
<dbReference type="PANTHER" id="PTHR22550:SF5">
    <property type="entry name" value="LEUCINE ZIPPER PROTEIN 4"/>
    <property type="match status" value="1"/>
</dbReference>
<reference evidence="7 8" key="1">
    <citation type="submission" date="2020-02" db="EMBL/GenBank/DDBJ databases">
        <title>Out from the shadows clarifying the taxonomy of the family Cryomorphaceae and related taxa by utilizing the GTDB taxonomic framework.</title>
        <authorList>
            <person name="Bowman J.P."/>
        </authorList>
    </citation>
    <scope>NUCLEOTIDE SEQUENCE [LARGE SCALE GENOMIC DNA]</scope>
    <source>
        <strain evidence="7 8">QSSC 1-22</strain>
    </source>
</reference>
<evidence type="ECO:0000313" key="8">
    <source>
        <dbReference type="Proteomes" id="UP000486602"/>
    </source>
</evidence>
<dbReference type="InterPro" id="IPR002035">
    <property type="entry name" value="VWF_A"/>
</dbReference>
<feature type="transmembrane region" description="Helical" evidence="5">
    <location>
        <begin position="330"/>
        <end position="351"/>
    </location>
</feature>
<proteinExistence type="predicted"/>
<dbReference type="InterPro" id="IPR036465">
    <property type="entry name" value="vWFA_dom_sf"/>
</dbReference>
<keyword evidence="1" id="KW-1003">Cell membrane</keyword>
<dbReference type="CDD" id="cd01467">
    <property type="entry name" value="vWA_BatA_type"/>
    <property type="match status" value="1"/>
</dbReference>
<keyword evidence="8" id="KW-1185">Reference proteome</keyword>
<dbReference type="InterPro" id="IPR024163">
    <property type="entry name" value="Aerotolerance_reg_N"/>
</dbReference>
<evidence type="ECO:0000259" key="6">
    <source>
        <dbReference type="PROSITE" id="PS50234"/>
    </source>
</evidence>